<dbReference type="Pfam" id="PF00620">
    <property type="entry name" value="RhoGAP"/>
    <property type="match status" value="1"/>
</dbReference>
<dbReference type="SUPFAM" id="SSF48350">
    <property type="entry name" value="GTPase activation domain, GAP"/>
    <property type="match status" value="1"/>
</dbReference>
<dbReference type="GO" id="GO:0007266">
    <property type="term" value="P:Rho protein signal transduction"/>
    <property type="evidence" value="ECO:0007669"/>
    <property type="project" value="TreeGrafter"/>
</dbReference>
<feature type="chain" id="PRO_5003194880" evidence="2">
    <location>
        <begin position="21"/>
        <end position="286"/>
    </location>
</feature>
<feature type="domain" description="Rho-GAP" evidence="3">
    <location>
        <begin position="37"/>
        <end position="224"/>
    </location>
</feature>
<protein>
    <submittedName>
        <fullName evidence="4">RhoGAP</fullName>
    </submittedName>
</protein>
<dbReference type="GO" id="GO:0032154">
    <property type="term" value="C:cleavage furrow"/>
    <property type="evidence" value="ECO:0007669"/>
    <property type="project" value="TreeGrafter"/>
</dbReference>
<proteinExistence type="evidence at transcript level"/>
<dbReference type="GO" id="GO:0097149">
    <property type="term" value="C:centralspindlin complex"/>
    <property type="evidence" value="ECO:0007669"/>
    <property type="project" value="TreeGrafter"/>
</dbReference>
<dbReference type="GO" id="GO:0030496">
    <property type="term" value="C:midbody"/>
    <property type="evidence" value="ECO:0007669"/>
    <property type="project" value="TreeGrafter"/>
</dbReference>
<sequence>MISLKEFFLLFFVTFSLVDSWLWQKTLHLGEESDTFGTIKKYTRGMKSLLVPYFVRNCITEVERRGLEEIGLYRVSGSKNNIEKIIKSYRKKKNADLSKFDDINDITGALKLFLRSMKGRIIDVDLGKELLLAIENLSPNLETELKEIISKLPTPNIQTLAFIILHLQVVPRIPENEMNIPNLAIVVAPSVFSDIGIAPKDSIAIVKSRIKIFEKLLEIPSDFWYELLRLNDASEAMEEEVSDTDSIIFETYNEDEYEESKKKPSDEASLSSGISSDISDDVSINL</sequence>
<dbReference type="EMBL" id="GU300066">
    <property type="protein sequence ID" value="ADK66919.1"/>
    <property type="molecule type" value="mRNA"/>
</dbReference>
<dbReference type="GO" id="GO:0051233">
    <property type="term" value="C:spindle midzone"/>
    <property type="evidence" value="ECO:0007669"/>
    <property type="project" value="TreeGrafter"/>
</dbReference>
<dbReference type="SMART" id="SM00324">
    <property type="entry name" value="RhoGAP"/>
    <property type="match status" value="1"/>
</dbReference>
<dbReference type="PANTHER" id="PTHR46199:SF3">
    <property type="entry name" value="RAC GTPASE-ACTIVATING PROTEIN 1"/>
    <property type="match status" value="1"/>
</dbReference>
<dbReference type="GO" id="GO:0005096">
    <property type="term" value="F:GTPase activator activity"/>
    <property type="evidence" value="ECO:0007669"/>
    <property type="project" value="TreeGrafter"/>
</dbReference>
<dbReference type="AlphaFoldDB" id="E5DHN6"/>
<accession>E5DHN6</accession>
<keyword evidence="2" id="KW-0732">Signal</keyword>
<evidence type="ECO:0000259" key="3">
    <source>
        <dbReference type="PROSITE" id="PS50238"/>
    </source>
</evidence>
<feature type="compositionally biased region" description="Low complexity" evidence="1">
    <location>
        <begin position="267"/>
        <end position="286"/>
    </location>
</feature>
<dbReference type="PANTHER" id="PTHR46199">
    <property type="entry name" value="RAC GTPASE-ACTIVATING PROTEIN 1"/>
    <property type="match status" value="1"/>
</dbReference>
<name>E5DHN6_9HYME</name>
<gene>
    <name evidence="4" type="primary">GAP</name>
</gene>
<organism evidence="4">
    <name type="scientific">Leptopilina boulardi</name>
    <dbReference type="NCBI Taxonomy" id="63433"/>
    <lineage>
        <taxon>Eukaryota</taxon>
        <taxon>Metazoa</taxon>
        <taxon>Ecdysozoa</taxon>
        <taxon>Arthropoda</taxon>
        <taxon>Hexapoda</taxon>
        <taxon>Insecta</taxon>
        <taxon>Pterygota</taxon>
        <taxon>Neoptera</taxon>
        <taxon>Endopterygota</taxon>
        <taxon>Hymenoptera</taxon>
        <taxon>Apocrita</taxon>
        <taxon>Proctotrupomorpha</taxon>
        <taxon>Cynipoidea</taxon>
        <taxon>Figitidae</taxon>
        <taxon>Eucoilinae</taxon>
        <taxon>Leptopilina</taxon>
    </lineage>
</organism>
<dbReference type="InterPro" id="IPR000198">
    <property type="entry name" value="RhoGAP_dom"/>
</dbReference>
<dbReference type="InterPro" id="IPR008936">
    <property type="entry name" value="Rho_GTPase_activation_prot"/>
</dbReference>
<feature type="region of interest" description="Disordered" evidence="1">
    <location>
        <begin position="252"/>
        <end position="286"/>
    </location>
</feature>
<dbReference type="GO" id="GO:0051256">
    <property type="term" value="P:mitotic spindle midzone assembly"/>
    <property type="evidence" value="ECO:0007669"/>
    <property type="project" value="TreeGrafter"/>
</dbReference>
<dbReference type="PROSITE" id="PS50238">
    <property type="entry name" value="RHOGAP"/>
    <property type="match status" value="1"/>
</dbReference>
<evidence type="ECO:0000256" key="1">
    <source>
        <dbReference type="SAM" id="MobiDB-lite"/>
    </source>
</evidence>
<feature type="signal peptide" evidence="2">
    <location>
        <begin position="1"/>
        <end position="20"/>
    </location>
</feature>
<reference evidence="4" key="1">
    <citation type="journal article" date="2010" name="PLoS Pathog.">
        <title>The origin of intraspecific variation of virulence in an eukaryotic immune suppressive parasite.</title>
        <authorList>
            <person name="Colinet D."/>
            <person name="Schmitz A."/>
            <person name="Cazes D."/>
            <person name="Gatti J.L."/>
            <person name="Poirie M."/>
        </authorList>
    </citation>
    <scope>NUCLEOTIDE SEQUENCE</scope>
    <source>
        <strain evidence="4">Gif stock 486</strain>
    </source>
</reference>
<dbReference type="GO" id="GO:0000281">
    <property type="term" value="P:mitotic cytokinesis"/>
    <property type="evidence" value="ECO:0007669"/>
    <property type="project" value="TreeGrafter"/>
</dbReference>
<dbReference type="Gene3D" id="1.10.555.10">
    <property type="entry name" value="Rho GTPase activation protein"/>
    <property type="match status" value="1"/>
</dbReference>
<evidence type="ECO:0000256" key="2">
    <source>
        <dbReference type="SAM" id="SignalP"/>
    </source>
</evidence>
<evidence type="ECO:0000313" key="4">
    <source>
        <dbReference type="EMBL" id="ADK66919.1"/>
    </source>
</evidence>
<dbReference type="GO" id="GO:0005634">
    <property type="term" value="C:nucleus"/>
    <property type="evidence" value="ECO:0007669"/>
    <property type="project" value="TreeGrafter"/>
</dbReference>